<dbReference type="EMBL" id="MT701596">
    <property type="protein sequence ID" value="QPB09821.1"/>
    <property type="molecule type" value="Genomic_DNA"/>
</dbReference>
<name>A0A873WQ74_9CAUD</name>
<organism evidence="1 2">
    <name type="scientific">Streptomyces phage Shady</name>
    <dbReference type="NCBI Taxonomy" id="2767585"/>
    <lineage>
        <taxon>Viruses</taxon>
        <taxon>Duplodnaviria</taxon>
        <taxon>Heunggongvirae</taxon>
        <taxon>Uroviricota</taxon>
        <taxon>Caudoviricetes</taxon>
        <taxon>Colingsworthviridae</taxon>
        <taxon>Shadyvirus</taxon>
        <taxon>Shadyvirus shady</taxon>
    </lineage>
</organism>
<gene>
    <name evidence="1" type="ORF">CPT_Shady_060</name>
</gene>
<reference evidence="1" key="1">
    <citation type="submission" date="2020-07" db="EMBL/GenBank/DDBJ databases">
        <title>Complete genome sequence of Streptomyces phage Shady.</title>
        <authorList>
            <person name="Ortega C.A."/>
            <person name="Hernandez I."/>
            <person name="Guadalupe Vizoso-Pinto M."/>
            <person name="Clark J.D."/>
            <person name="Liu M."/>
            <person name="Burrowes B.H."/>
        </authorList>
    </citation>
    <scope>NUCLEOTIDE SEQUENCE</scope>
</reference>
<dbReference type="Proteomes" id="UP000663311">
    <property type="component" value="Segment"/>
</dbReference>
<evidence type="ECO:0000313" key="1">
    <source>
        <dbReference type="EMBL" id="QPB09821.1"/>
    </source>
</evidence>
<sequence length="87" mass="9802">MITLTDTDRETYTVPGDLPRSWEERAYRMLAGGEVNYWVNVGVHKMVFRNVADAWLFYSAEANGIQNVSLYRATGGGWGELIEQDAA</sequence>
<protein>
    <submittedName>
        <fullName evidence="1">Uncharacterized protein</fullName>
    </submittedName>
</protein>
<keyword evidence="2" id="KW-1185">Reference proteome</keyword>
<accession>A0A873WQ74</accession>
<evidence type="ECO:0000313" key="2">
    <source>
        <dbReference type="Proteomes" id="UP000663311"/>
    </source>
</evidence>
<proteinExistence type="predicted"/>